<evidence type="ECO:0000313" key="1">
    <source>
        <dbReference type="EMBL" id="VTZ64657.1"/>
    </source>
</evidence>
<reference evidence="1" key="1">
    <citation type="submission" date="2019-06" db="EMBL/GenBank/DDBJ databases">
        <authorList>
            <person name="Le Quere A."/>
            <person name="Colella S."/>
        </authorList>
    </citation>
    <scope>NUCLEOTIDE SEQUENCE</scope>
    <source>
        <strain evidence="1">EmedicaeMD41</strain>
    </source>
</reference>
<accession>A0A508X556</accession>
<dbReference type="EMBL" id="CABFNB010000134">
    <property type="protein sequence ID" value="VTZ64657.1"/>
    <property type="molecule type" value="Genomic_DNA"/>
</dbReference>
<proteinExistence type="predicted"/>
<gene>
    <name evidence="1" type="ORF">EMEDMD4_650012</name>
</gene>
<dbReference type="AlphaFoldDB" id="A0A508X556"/>
<dbReference type="Proteomes" id="UP000507954">
    <property type="component" value="Unassembled WGS sequence"/>
</dbReference>
<protein>
    <submittedName>
        <fullName evidence="1">Uncharacterized protein</fullName>
    </submittedName>
</protein>
<name>A0A508X556_9HYPH</name>
<organism evidence="1">
    <name type="scientific">Sinorhizobium medicae</name>
    <dbReference type="NCBI Taxonomy" id="110321"/>
    <lineage>
        <taxon>Bacteria</taxon>
        <taxon>Pseudomonadati</taxon>
        <taxon>Pseudomonadota</taxon>
        <taxon>Alphaproteobacteria</taxon>
        <taxon>Hyphomicrobiales</taxon>
        <taxon>Rhizobiaceae</taxon>
        <taxon>Sinorhizobium/Ensifer group</taxon>
        <taxon>Sinorhizobium</taxon>
    </lineage>
</organism>
<sequence length="65" mass="6901">MIGVAERLPLDHPRVLVVHQVVTLGPDPQVVILGLDPQVVILGLDPRIHVQGIPTGRGGRRVCAG</sequence>